<gene>
    <name evidence="1" type="ORF">N7539_006735</name>
</gene>
<organism evidence="1 2">
    <name type="scientific">Penicillium diatomitis</name>
    <dbReference type="NCBI Taxonomy" id="2819901"/>
    <lineage>
        <taxon>Eukaryota</taxon>
        <taxon>Fungi</taxon>
        <taxon>Dikarya</taxon>
        <taxon>Ascomycota</taxon>
        <taxon>Pezizomycotina</taxon>
        <taxon>Eurotiomycetes</taxon>
        <taxon>Eurotiomycetidae</taxon>
        <taxon>Eurotiales</taxon>
        <taxon>Aspergillaceae</taxon>
        <taxon>Penicillium</taxon>
    </lineage>
</organism>
<dbReference type="AlphaFoldDB" id="A0A9W9X2Z1"/>
<evidence type="ECO:0000313" key="2">
    <source>
        <dbReference type="Proteomes" id="UP001148312"/>
    </source>
</evidence>
<sequence length="189" mass="20876">MKYRRSEWTVRSLASDNRIVSRPSPLVQPVTHFGFICPSPPPAHLTIHPRHHFELGRRSSFLPFPSPLPDQLIQLSSAQLSSADLGLPSFEFHPLQLLDNGEVPLPSFRSPRSATPLALSSLAEIGRAAFRSSPPPPAGVYSVSHSPILIASFSLAFFFPPEQSMAFHALAPIRGPKKNPLIDRFLHLH</sequence>
<proteinExistence type="predicted"/>
<evidence type="ECO:0000313" key="1">
    <source>
        <dbReference type="EMBL" id="KAJ5480841.1"/>
    </source>
</evidence>
<dbReference type="Proteomes" id="UP001148312">
    <property type="component" value="Unassembled WGS sequence"/>
</dbReference>
<dbReference type="RefSeq" id="XP_056788271.1">
    <property type="nucleotide sequence ID" value="XM_056936336.1"/>
</dbReference>
<dbReference type="GeneID" id="81626585"/>
<accession>A0A9W9X2Z1</accession>
<dbReference type="EMBL" id="JAPWDQ010000009">
    <property type="protein sequence ID" value="KAJ5480841.1"/>
    <property type="molecule type" value="Genomic_DNA"/>
</dbReference>
<protein>
    <submittedName>
        <fullName evidence="1">Uncharacterized protein</fullName>
    </submittedName>
</protein>
<name>A0A9W9X2Z1_9EURO</name>
<reference evidence="1" key="2">
    <citation type="journal article" date="2023" name="IMA Fungus">
        <title>Comparative genomic study of the Penicillium genus elucidates a diverse pangenome and 15 lateral gene transfer events.</title>
        <authorList>
            <person name="Petersen C."/>
            <person name="Sorensen T."/>
            <person name="Nielsen M.R."/>
            <person name="Sondergaard T.E."/>
            <person name="Sorensen J.L."/>
            <person name="Fitzpatrick D.A."/>
            <person name="Frisvad J.C."/>
            <person name="Nielsen K.L."/>
        </authorList>
    </citation>
    <scope>NUCLEOTIDE SEQUENCE</scope>
    <source>
        <strain evidence="1">IBT 30728</strain>
    </source>
</reference>
<keyword evidence="2" id="KW-1185">Reference proteome</keyword>
<comment type="caution">
    <text evidence="1">The sequence shown here is derived from an EMBL/GenBank/DDBJ whole genome shotgun (WGS) entry which is preliminary data.</text>
</comment>
<reference evidence="1" key="1">
    <citation type="submission" date="2022-12" db="EMBL/GenBank/DDBJ databases">
        <authorList>
            <person name="Petersen C."/>
        </authorList>
    </citation>
    <scope>NUCLEOTIDE SEQUENCE</scope>
    <source>
        <strain evidence="1">IBT 30728</strain>
    </source>
</reference>